<dbReference type="STRING" id="1873176.BFN67_19555"/>
<accession>A0A1V8RPV3</accession>
<gene>
    <name evidence="3" type="ORF">BFN67_19555</name>
</gene>
<dbReference type="EMBL" id="MDET01000019">
    <property type="protein sequence ID" value="OQM75205.1"/>
    <property type="molecule type" value="Genomic_DNA"/>
</dbReference>
<dbReference type="Pfam" id="PF06863">
    <property type="entry name" value="DUF1254"/>
    <property type="match status" value="1"/>
</dbReference>
<organism evidence="3 4">
    <name type="scientific">Manganibacter manganicus</name>
    <dbReference type="NCBI Taxonomy" id="1873176"/>
    <lineage>
        <taxon>Bacteria</taxon>
        <taxon>Pseudomonadati</taxon>
        <taxon>Pseudomonadota</taxon>
        <taxon>Alphaproteobacteria</taxon>
        <taxon>Hyphomicrobiales</taxon>
        <taxon>Phyllobacteriaceae</taxon>
        <taxon>Manganibacter</taxon>
    </lineage>
</organism>
<feature type="domain" description="DUF1254" evidence="2">
    <location>
        <begin position="70"/>
        <end position="178"/>
    </location>
</feature>
<feature type="transmembrane region" description="Helical" evidence="1">
    <location>
        <begin position="6"/>
        <end position="26"/>
    </location>
</feature>
<dbReference type="RefSeq" id="WP_080920023.1">
    <property type="nucleotide sequence ID" value="NZ_MDET01000019.1"/>
</dbReference>
<dbReference type="InterPro" id="IPR010679">
    <property type="entry name" value="DUF1254"/>
</dbReference>
<dbReference type="PIRSF" id="PIRSF010244">
    <property type="entry name" value="UCP010244_imp"/>
    <property type="match status" value="1"/>
</dbReference>
<reference evidence="3 4" key="1">
    <citation type="journal article" date="2016" name="Int. J. Syst. Evol. Microbiol.">
        <title>Pseudaminobacter manganicus sp. nov., isolated from sludge of a manganese mine.</title>
        <authorList>
            <person name="Li J."/>
            <person name="Huang J."/>
            <person name="Liao S."/>
            <person name="Wang G."/>
        </authorList>
    </citation>
    <scope>NUCLEOTIDE SEQUENCE [LARGE SCALE GENOMIC DNA]</scope>
    <source>
        <strain evidence="3 4">JH-7</strain>
    </source>
</reference>
<dbReference type="InterPro" id="IPR014456">
    <property type="entry name" value="UCP010244_IM"/>
</dbReference>
<protein>
    <submittedName>
        <fullName evidence="3">DUF1254 domain-containing protein</fullName>
    </submittedName>
</protein>
<evidence type="ECO:0000259" key="2">
    <source>
        <dbReference type="Pfam" id="PF06863"/>
    </source>
</evidence>
<comment type="caution">
    <text evidence="3">The sequence shown here is derived from an EMBL/GenBank/DDBJ whole genome shotgun (WGS) entry which is preliminary data.</text>
</comment>
<dbReference type="AlphaFoldDB" id="A0A1V8RPV3"/>
<dbReference type="OrthoDB" id="1346484at2"/>
<keyword evidence="1" id="KW-0812">Transmembrane</keyword>
<evidence type="ECO:0000313" key="3">
    <source>
        <dbReference type="EMBL" id="OQM75205.1"/>
    </source>
</evidence>
<dbReference type="Proteomes" id="UP000191905">
    <property type="component" value="Unassembled WGS sequence"/>
</dbReference>
<evidence type="ECO:0000313" key="4">
    <source>
        <dbReference type="Proteomes" id="UP000191905"/>
    </source>
</evidence>
<keyword evidence="4" id="KW-1185">Reference proteome</keyword>
<evidence type="ECO:0000256" key="1">
    <source>
        <dbReference type="SAM" id="Phobius"/>
    </source>
</evidence>
<proteinExistence type="predicted"/>
<sequence length="185" mass="20333">MRKVLYALLLGLVGAGIVHIVVLLLVPQFSERDAWSRLAMKSGLYTMTRIDDQTGGPPVVKSVDPLFFAASCRFDLADGIVRLRSPIDNLPFWSMSVYDRNGHNLYSYNDLSATEGRLNAIVLTPAQMIGVRKTLPEGLEGSVFIELPISEGITVVRGFVPDASWKQAVARFLDQASCEIVDFAS</sequence>
<keyword evidence="1" id="KW-0472">Membrane</keyword>
<keyword evidence="1" id="KW-1133">Transmembrane helix</keyword>
<name>A0A1V8RPV3_9HYPH</name>